<dbReference type="PANTHER" id="PTHR34501:SF9">
    <property type="entry name" value="MAJOR OUTER MEMBRANE PROTEIN P.IA"/>
    <property type="match status" value="1"/>
</dbReference>
<organism evidence="13 14">
    <name type="scientific">Paraburkholderia piptadeniae</name>
    <dbReference type="NCBI Taxonomy" id="1701573"/>
    <lineage>
        <taxon>Bacteria</taxon>
        <taxon>Pseudomonadati</taxon>
        <taxon>Pseudomonadota</taxon>
        <taxon>Betaproteobacteria</taxon>
        <taxon>Burkholderiales</taxon>
        <taxon>Burkholderiaceae</taxon>
        <taxon>Paraburkholderia</taxon>
    </lineage>
</organism>
<dbReference type="PANTHER" id="PTHR34501">
    <property type="entry name" value="PROTEIN YDDL-RELATED"/>
    <property type="match status" value="1"/>
</dbReference>
<dbReference type="CDD" id="cd00342">
    <property type="entry name" value="gram_neg_porins"/>
    <property type="match status" value="1"/>
</dbReference>
<protein>
    <submittedName>
        <fullName evidence="13">Porin</fullName>
    </submittedName>
</protein>
<keyword evidence="14" id="KW-1185">Reference proteome</keyword>
<keyword evidence="4" id="KW-1134">Transmembrane beta strand</keyword>
<dbReference type="GO" id="GO:0006811">
    <property type="term" value="P:monoatomic ion transport"/>
    <property type="evidence" value="ECO:0007669"/>
    <property type="project" value="UniProtKB-KW"/>
</dbReference>
<dbReference type="RefSeq" id="WP_087738131.1">
    <property type="nucleotide sequence ID" value="NZ_CYGY02000065.1"/>
</dbReference>
<evidence type="ECO:0000256" key="5">
    <source>
        <dbReference type="ARBA" id="ARBA00022692"/>
    </source>
</evidence>
<keyword evidence="5" id="KW-0812">Transmembrane</keyword>
<evidence type="ECO:0000259" key="12">
    <source>
        <dbReference type="Pfam" id="PF13609"/>
    </source>
</evidence>
<dbReference type="Pfam" id="PF13609">
    <property type="entry name" value="Porin_4"/>
    <property type="match status" value="1"/>
</dbReference>
<dbReference type="InterPro" id="IPR023614">
    <property type="entry name" value="Porin_dom_sf"/>
</dbReference>
<dbReference type="AlphaFoldDB" id="A0A1N7SPC2"/>
<dbReference type="InterPro" id="IPR050298">
    <property type="entry name" value="Gram-neg_bact_OMP"/>
</dbReference>
<evidence type="ECO:0000256" key="2">
    <source>
        <dbReference type="ARBA" id="ARBA00011233"/>
    </source>
</evidence>
<dbReference type="Proteomes" id="UP000195569">
    <property type="component" value="Unassembled WGS sequence"/>
</dbReference>
<evidence type="ECO:0000256" key="11">
    <source>
        <dbReference type="SAM" id="SignalP"/>
    </source>
</evidence>
<evidence type="ECO:0000256" key="3">
    <source>
        <dbReference type="ARBA" id="ARBA00022448"/>
    </source>
</evidence>
<feature type="chain" id="PRO_5012907684" evidence="11">
    <location>
        <begin position="22"/>
        <end position="362"/>
    </location>
</feature>
<evidence type="ECO:0000256" key="9">
    <source>
        <dbReference type="ARBA" id="ARBA00023136"/>
    </source>
</evidence>
<dbReference type="OrthoDB" id="6975458at2"/>
<dbReference type="GO" id="GO:0015288">
    <property type="term" value="F:porin activity"/>
    <property type="evidence" value="ECO:0007669"/>
    <property type="project" value="UniProtKB-KW"/>
</dbReference>
<proteinExistence type="predicted"/>
<gene>
    <name evidence="13" type="ORF">BN2476_650056</name>
</gene>
<keyword evidence="7" id="KW-0406">Ion transport</keyword>
<sequence length="362" mass="38347">MRKLLVSCAVAAAIAPVMVQAQTSVTLYGVADAFVGYFGNSEGQHVVSMNSGGAGGSRWGIRAKEDLGGGLAAIAVLESGFNINNGTSGQSGRLFGRRAYVGIDSRELGQIIAGRLQTAGYEWGGTFDPMLLAAASPLGSIGGEEPRPWIFNMLQDPARQDNTIQYSSPTWHGLNGTAAYSWGNNQGLQNATHYQLATLTYANGPLLTSYGFGHSLQPSAAIARNTYEHVLGVRYDLSFVALYGTYQVRLNDPGRTDKGWQAGVTIPTSPFGTIRASYGGLSDQNITYIGKSGPETGNWAIRSAAIGYTYQLSKATMLYGFFKKLWNSGIAHQTIYPPGGLPAPTGSHANVTALGLGLATRF</sequence>
<dbReference type="InterPro" id="IPR033900">
    <property type="entry name" value="Gram_neg_porin_domain"/>
</dbReference>
<keyword evidence="10" id="KW-0998">Cell outer membrane</keyword>
<keyword evidence="9" id="KW-0472">Membrane</keyword>
<dbReference type="Gene3D" id="2.40.160.10">
    <property type="entry name" value="Porin"/>
    <property type="match status" value="1"/>
</dbReference>
<evidence type="ECO:0000256" key="6">
    <source>
        <dbReference type="ARBA" id="ARBA00022729"/>
    </source>
</evidence>
<reference evidence="13" key="1">
    <citation type="submission" date="2016-12" db="EMBL/GenBank/DDBJ databases">
        <authorList>
            <person name="Moulin L."/>
        </authorList>
    </citation>
    <scope>NUCLEOTIDE SEQUENCE [LARGE SCALE GENOMIC DNA]</scope>
    <source>
        <strain evidence="13">STM 7183</strain>
    </source>
</reference>
<dbReference type="GO" id="GO:0009279">
    <property type="term" value="C:cell outer membrane"/>
    <property type="evidence" value="ECO:0007669"/>
    <property type="project" value="UniProtKB-SubCell"/>
</dbReference>
<dbReference type="SUPFAM" id="SSF56935">
    <property type="entry name" value="Porins"/>
    <property type="match status" value="1"/>
</dbReference>
<keyword evidence="6 11" id="KW-0732">Signal</keyword>
<keyword evidence="3" id="KW-0813">Transport</keyword>
<comment type="subcellular location">
    <subcellularLocation>
        <location evidence="1">Cell outer membrane</location>
        <topology evidence="1">Multi-pass membrane protein</topology>
    </subcellularLocation>
</comment>
<evidence type="ECO:0000256" key="10">
    <source>
        <dbReference type="ARBA" id="ARBA00023237"/>
    </source>
</evidence>
<evidence type="ECO:0000256" key="4">
    <source>
        <dbReference type="ARBA" id="ARBA00022452"/>
    </source>
</evidence>
<dbReference type="GO" id="GO:0046930">
    <property type="term" value="C:pore complex"/>
    <property type="evidence" value="ECO:0007669"/>
    <property type="project" value="UniProtKB-KW"/>
</dbReference>
<feature type="domain" description="Porin" evidence="12">
    <location>
        <begin position="9"/>
        <end position="324"/>
    </location>
</feature>
<evidence type="ECO:0000256" key="8">
    <source>
        <dbReference type="ARBA" id="ARBA00023114"/>
    </source>
</evidence>
<evidence type="ECO:0000256" key="7">
    <source>
        <dbReference type="ARBA" id="ARBA00023065"/>
    </source>
</evidence>
<keyword evidence="8" id="KW-0626">Porin</keyword>
<evidence type="ECO:0000256" key="1">
    <source>
        <dbReference type="ARBA" id="ARBA00004571"/>
    </source>
</evidence>
<dbReference type="EMBL" id="CYGY02000065">
    <property type="protein sequence ID" value="SIT48792.1"/>
    <property type="molecule type" value="Genomic_DNA"/>
</dbReference>
<feature type="signal peptide" evidence="11">
    <location>
        <begin position="1"/>
        <end position="21"/>
    </location>
</feature>
<evidence type="ECO:0000313" key="13">
    <source>
        <dbReference type="EMBL" id="SIT48792.1"/>
    </source>
</evidence>
<name>A0A1N7SPC2_9BURK</name>
<accession>A0A1N7SPC2</accession>
<comment type="subunit">
    <text evidence="2">Homotrimer.</text>
</comment>
<comment type="caution">
    <text evidence="13">The sequence shown here is derived from an EMBL/GenBank/DDBJ whole genome shotgun (WGS) entry which is preliminary data.</text>
</comment>
<evidence type="ECO:0000313" key="14">
    <source>
        <dbReference type="Proteomes" id="UP000195569"/>
    </source>
</evidence>